<feature type="non-terminal residue" evidence="3">
    <location>
        <position position="1"/>
    </location>
</feature>
<evidence type="ECO:0000256" key="1">
    <source>
        <dbReference type="SAM" id="MobiDB-lite"/>
    </source>
</evidence>
<evidence type="ECO:0000256" key="2">
    <source>
        <dbReference type="SAM" id="SignalP"/>
    </source>
</evidence>
<protein>
    <submittedName>
        <fullName evidence="3">Uncharacterized protein</fullName>
    </submittedName>
</protein>
<comment type="caution">
    <text evidence="3">The sequence shown here is derived from an EMBL/GenBank/DDBJ whole genome shotgun (WGS) entry which is preliminary data.</text>
</comment>
<feature type="compositionally biased region" description="Basic and acidic residues" evidence="1">
    <location>
        <begin position="153"/>
        <end position="171"/>
    </location>
</feature>
<evidence type="ECO:0000313" key="4">
    <source>
        <dbReference type="Proteomes" id="UP000265618"/>
    </source>
</evidence>
<name>A0A9K3DB78_9EUKA</name>
<feature type="compositionally biased region" description="Basic and acidic residues" evidence="1">
    <location>
        <begin position="179"/>
        <end position="189"/>
    </location>
</feature>
<dbReference type="Proteomes" id="UP000265618">
    <property type="component" value="Unassembled WGS sequence"/>
</dbReference>
<feature type="chain" id="PRO_5039909503" evidence="2">
    <location>
        <begin position="21"/>
        <end position="245"/>
    </location>
</feature>
<keyword evidence="4" id="KW-1185">Reference proteome</keyword>
<sequence>GLSLPGLFLCMGLLTNTARLCSLTATLSLPLALAPPSKHDMARELTRVRADCEGEGEREGIQSAGRDLTRQVERENDRDHLSLSTGMGVYKGCDPHFTVGRLACAIPRSVLMASAATNRTRPDLVERQCLRQISSSLSLQMGEALAKHSLSVTDRETLEREEAEAGAKGGDRQTPVSEAQREREADRVREREREALAKLPLSVKTAYLDVLSLLGTGSATAVHTDSDTPVGVVVQALCACIAVVS</sequence>
<feature type="region of interest" description="Disordered" evidence="1">
    <location>
        <begin position="150"/>
        <end position="189"/>
    </location>
</feature>
<proteinExistence type="predicted"/>
<feature type="non-terminal residue" evidence="3">
    <location>
        <position position="245"/>
    </location>
</feature>
<accession>A0A9K3DB78</accession>
<reference evidence="3 4" key="1">
    <citation type="journal article" date="2018" name="PLoS ONE">
        <title>The draft genome of Kipferlia bialata reveals reductive genome evolution in fornicate parasites.</title>
        <authorList>
            <person name="Tanifuji G."/>
            <person name="Takabayashi S."/>
            <person name="Kume K."/>
            <person name="Takagi M."/>
            <person name="Nakayama T."/>
            <person name="Kamikawa R."/>
            <person name="Inagaki Y."/>
            <person name="Hashimoto T."/>
        </authorList>
    </citation>
    <scope>NUCLEOTIDE SEQUENCE [LARGE SCALE GENOMIC DNA]</scope>
    <source>
        <strain evidence="3">NY0173</strain>
    </source>
</reference>
<evidence type="ECO:0000313" key="3">
    <source>
        <dbReference type="EMBL" id="GIQ90653.1"/>
    </source>
</evidence>
<dbReference type="AlphaFoldDB" id="A0A9K3DB78"/>
<dbReference type="EMBL" id="BDIP01006477">
    <property type="protein sequence ID" value="GIQ90653.1"/>
    <property type="molecule type" value="Genomic_DNA"/>
</dbReference>
<feature type="signal peptide" evidence="2">
    <location>
        <begin position="1"/>
        <end position="20"/>
    </location>
</feature>
<gene>
    <name evidence="3" type="ORF">KIPB_013526</name>
</gene>
<organism evidence="3 4">
    <name type="scientific">Kipferlia bialata</name>
    <dbReference type="NCBI Taxonomy" id="797122"/>
    <lineage>
        <taxon>Eukaryota</taxon>
        <taxon>Metamonada</taxon>
        <taxon>Carpediemonas-like organisms</taxon>
        <taxon>Kipferlia</taxon>
    </lineage>
</organism>
<keyword evidence="2" id="KW-0732">Signal</keyword>